<gene>
    <name evidence="2" type="ORF">AK812_SmicGene8274</name>
</gene>
<evidence type="ECO:0000313" key="2">
    <source>
        <dbReference type="EMBL" id="OLQ08260.1"/>
    </source>
</evidence>
<dbReference type="AlphaFoldDB" id="A0A1Q9ELH1"/>
<reference evidence="2 3" key="1">
    <citation type="submission" date="2016-02" db="EMBL/GenBank/DDBJ databases">
        <title>Genome analysis of coral dinoflagellate symbionts highlights evolutionary adaptations to a symbiotic lifestyle.</title>
        <authorList>
            <person name="Aranda M."/>
            <person name="Li Y."/>
            <person name="Liew Y.J."/>
            <person name="Baumgarten S."/>
            <person name="Simakov O."/>
            <person name="Wilson M."/>
            <person name="Piel J."/>
            <person name="Ashoor H."/>
            <person name="Bougouffa S."/>
            <person name="Bajic V.B."/>
            <person name="Ryu T."/>
            <person name="Ravasi T."/>
            <person name="Bayer T."/>
            <person name="Micklem G."/>
            <person name="Kim H."/>
            <person name="Bhak J."/>
            <person name="Lajeunesse T.C."/>
            <person name="Voolstra C.R."/>
        </authorList>
    </citation>
    <scope>NUCLEOTIDE SEQUENCE [LARGE SCALE GENOMIC DNA]</scope>
    <source>
        <strain evidence="2 3">CCMP2467</strain>
    </source>
</reference>
<feature type="region of interest" description="Disordered" evidence="1">
    <location>
        <begin position="1"/>
        <end position="22"/>
    </location>
</feature>
<sequence length="279" mass="30496">MASEPAEESGGEEDEADEQEEKEAANLALTGRTTATIICCFLDCVSVGEMDAELRALGSENAWVFVEAPEMINRWDPVDCSGRLLGHLILEQVGEMDAELRALGSENAWGVELNSRLRLLTADLKGEIMSDVAARIAAAEVAVGGIEAKLSSDLDNVCEADLVPRMKALEDHANRTNLVLSTIQEALEKLYYQLDVREKGPWCCHDLEARGADFILPGDAMWLGSDKDLRPDADGENKAKLLIPTGLRQRLHGLVSALSWTLGQEMVLHLTLVIFLRLA</sequence>
<evidence type="ECO:0000256" key="1">
    <source>
        <dbReference type="SAM" id="MobiDB-lite"/>
    </source>
</evidence>
<name>A0A1Q9ELH1_SYMMI</name>
<proteinExistence type="predicted"/>
<dbReference type="Proteomes" id="UP000186817">
    <property type="component" value="Unassembled WGS sequence"/>
</dbReference>
<protein>
    <submittedName>
        <fullName evidence="2">Uncharacterized protein</fullName>
    </submittedName>
</protein>
<evidence type="ECO:0000313" key="3">
    <source>
        <dbReference type="Proteomes" id="UP000186817"/>
    </source>
</evidence>
<feature type="compositionally biased region" description="Acidic residues" evidence="1">
    <location>
        <begin position="1"/>
        <end position="21"/>
    </location>
</feature>
<dbReference type="OrthoDB" id="493056at2759"/>
<keyword evidence="3" id="KW-1185">Reference proteome</keyword>
<comment type="caution">
    <text evidence="2">The sequence shown here is derived from an EMBL/GenBank/DDBJ whole genome shotgun (WGS) entry which is preliminary data.</text>
</comment>
<organism evidence="2 3">
    <name type="scientific">Symbiodinium microadriaticum</name>
    <name type="common">Dinoflagellate</name>
    <name type="synonym">Zooxanthella microadriatica</name>
    <dbReference type="NCBI Taxonomy" id="2951"/>
    <lineage>
        <taxon>Eukaryota</taxon>
        <taxon>Sar</taxon>
        <taxon>Alveolata</taxon>
        <taxon>Dinophyceae</taxon>
        <taxon>Suessiales</taxon>
        <taxon>Symbiodiniaceae</taxon>
        <taxon>Symbiodinium</taxon>
    </lineage>
</organism>
<accession>A0A1Q9ELH1</accession>
<dbReference type="EMBL" id="LSRX01000121">
    <property type="protein sequence ID" value="OLQ08260.1"/>
    <property type="molecule type" value="Genomic_DNA"/>
</dbReference>